<dbReference type="Proteomes" id="UP000190121">
    <property type="component" value="Unassembled WGS sequence"/>
</dbReference>
<dbReference type="InterPro" id="IPR029063">
    <property type="entry name" value="SAM-dependent_MTases_sf"/>
</dbReference>
<keyword evidence="3 5" id="KW-0949">S-adenosyl-L-methionine</keyword>
<dbReference type="Gene3D" id="3.40.50.150">
    <property type="entry name" value="Vaccinia Virus protein VP39"/>
    <property type="match status" value="1"/>
</dbReference>
<dbReference type="GO" id="GO:0009102">
    <property type="term" value="P:biotin biosynthetic process"/>
    <property type="evidence" value="ECO:0007669"/>
    <property type="project" value="UniProtKB-UniRule"/>
</dbReference>
<dbReference type="HAMAP" id="MF_00835">
    <property type="entry name" value="BioC"/>
    <property type="match status" value="1"/>
</dbReference>
<evidence type="ECO:0000256" key="4">
    <source>
        <dbReference type="ARBA" id="ARBA00022756"/>
    </source>
</evidence>
<name>A0A1T4MIT0_9PORP</name>
<keyword evidence="2 5" id="KW-0808">Transferase</keyword>
<proteinExistence type="inferred from homology"/>
<dbReference type="UniPathway" id="UPA00078"/>
<evidence type="ECO:0000256" key="2">
    <source>
        <dbReference type="ARBA" id="ARBA00022679"/>
    </source>
</evidence>
<protein>
    <recommendedName>
        <fullName evidence="5">Malonyl-[acyl-carrier protein] O-methyltransferase</fullName>
        <shortName evidence="5">Malonyl-ACP O-methyltransferase</shortName>
        <ecNumber evidence="5">2.1.1.197</ecNumber>
    </recommendedName>
    <alternativeName>
        <fullName evidence="5">Biotin synthesis protein BioC</fullName>
    </alternativeName>
</protein>
<evidence type="ECO:0000313" key="6">
    <source>
        <dbReference type="EMBL" id="SJZ66684.1"/>
    </source>
</evidence>
<organism evidence="6 7">
    <name type="scientific">Porphyromonas circumdentaria</name>
    <dbReference type="NCBI Taxonomy" id="29524"/>
    <lineage>
        <taxon>Bacteria</taxon>
        <taxon>Pseudomonadati</taxon>
        <taxon>Bacteroidota</taxon>
        <taxon>Bacteroidia</taxon>
        <taxon>Bacteroidales</taxon>
        <taxon>Porphyromonadaceae</taxon>
        <taxon>Porphyromonas</taxon>
    </lineage>
</organism>
<comment type="pathway">
    <text evidence="5">Cofactor biosynthesis; biotin biosynthesis.</text>
</comment>
<dbReference type="GO" id="GO:0032259">
    <property type="term" value="P:methylation"/>
    <property type="evidence" value="ECO:0007669"/>
    <property type="project" value="UniProtKB-KW"/>
</dbReference>
<dbReference type="STRING" id="29524.SAMN02745171_00789"/>
<dbReference type="AlphaFoldDB" id="A0A1T4MIT0"/>
<dbReference type="OrthoDB" id="9760689at2"/>
<accession>A0A1T4MIT0</accession>
<dbReference type="NCBIfam" id="TIGR02072">
    <property type="entry name" value="BioC"/>
    <property type="match status" value="1"/>
</dbReference>
<keyword evidence="7" id="KW-1185">Reference proteome</keyword>
<reference evidence="7" key="1">
    <citation type="submission" date="2017-02" db="EMBL/GenBank/DDBJ databases">
        <authorList>
            <person name="Varghese N."/>
            <person name="Submissions S."/>
        </authorList>
    </citation>
    <scope>NUCLEOTIDE SEQUENCE [LARGE SCALE GENOMIC DNA]</scope>
    <source>
        <strain evidence="7">ATCC 51356</strain>
    </source>
</reference>
<gene>
    <name evidence="5" type="primary">bioC</name>
    <name evidence="6" type="ORF">SAMN02745171_00789</name>
</gene>
<keyword evidence="1 5" id="KW-0489">Methyltransferase</keyword>
<dbReference type="GO" id="GO:0102130">
    <property type="term" value="F:malonyl-CoA methyltransferase activity"/>
    <property type="evidence" value="ECO:0007669"/>
    <property type="project" value="UniProtKB-EC"/>
</dbReference>
<dbReference type="PANTHER" id="PTHR13090:SF1">
    <property type="entry name" value="ARGININE-HYDROXYLASE NDUFAF5, MITOCHONDRIAL"/>
    <property type="match status" value="1"/>
</dbReference>
<comment type="catalytic activity">
    <reaction evidence="5">
        <text>malonyl-[ACP] + S-adenosyl-L-methionine = malonyl-[ACP] methyl ester + S-adenosyl-L-homocysteine</text>
        <dbReference type="Rhea" id="RHEA:17105"/>
        <dbReference type="Rhea" id="RHEA-COMP:9623"/>
        <dbReference type="Rhea" id="RHEA-COMP:9954"/>
        <dbReference type="ChEBI" id="CHEBI:57856"/>
        <dbReference type="ChEBI" id="CHEBI:59789"/>
        <dbReference type="ChEBI" id="CHEBI:78449"/>
        <dbReference type="ChEBI" id="CHEBI:78845"/>
        <dbReference type="EC" id="2.1.1.197"/>
    </reaction>
</comment>
<comment type="function">
    <text evidence="5">Converts the free carboxyl group of a malonyl-thioester to its methyl ester by transfer of a methyl group from S-adenosyl-L-methionine (SAM). It allows to synthesize pimeloyl-ACP via the fatty acid synthetic pathway.</text>
</comment>
<dbReference type="GO" id="GO:0010340">
    <property type="term" value="F:carboxyl-O-methyltransferase activity"/>
    <property type="evidence" value="ECO:0007669"/>
    <property type="project" value="UniProtKB-UniRule"/>
</dbReference>
<evidence type="ECO:0000313" key="7">
    <source>
        <dbReference type="Proteomes" id="UP000190121"/>
    </source>
</evidence>
<keyword evidence="4 5" id="KW-0093">Biotin biosynthesis</keyword>
<dbReference type="SUPFAM" id="SSF53335">
    <property type="entry name" value="S-adenosyl-L-methionine-dependent methyltransferases"/>
    <property type="match status" value="1"/>
</dbReference>
<dbReference type="RefSeq" id="WP_078736732.1">
    <property type="nucleotide sequence ID" value="NZ_FUXE01000006.1"/>
</dbReference>
<dbReference type="EC" id="2.1.1.197" evidence="5"/>
<evidence type="ECO:0000256" key="5">
    <source>
        <dbReference type="HAMAP-Rule" id="MF_00835"/>
    </source>
</evidence>
<comment type="similarity">
    <text evidence="5">Belongs to the methyltransferase superfamily.</text>
</comment>
<dbReference type="InterPro" id="IPR050602">
    <property type="entry name" value="Malonyl-ACP_OMT"/>
</dbReference>
<dbReference type="CDD" id="cd02440">
    <property type="entry name" value="AdoMet_MTases"/>
    <property type="match status" value="1"/>
</dbReference>
<sequence length="258" mass="29313">METKKRINRAFSAAASSYEQSAIVQKEVAKRLASLLPENVCLQEVYEFGCGTGLLTRALEERCQVEHWSINDLSQAMIDSLPPLRDKSPQLLVGDALEVTPYHRVKTFDLIASASTLQWFSNPLEYLSKTIPTLKDVGTLLFSTFGADNLYELRMLTGRGLKYLSMDEIGEFLNRHFQDVTLFEERIVLSFPDLLTLFRHLKATGVTQLLDNSTPSVLKTREGLLRLESLYRERYGHPDGRLALTYHPIYIKATAPKR</sequence>
<dbReference type="Pfam" id="PF13489">
    <property type="entry name" value="Methyltransf_23"/>
    <property type="match status" value="1"/>
</dbReference>
<dbReference type="InterPro" id="IPR011814">
    <property type="entry name" value="BioC"/>
</dbReference>
<evidence type="ECO:0000256" key="1">
    <source>
        <dbReference type="ARBA" id="ARBA00022603"/>
    </source>
</evidence>
<dbReference type="EMBL" id="FUXE01000006">
    <property type="protein sequence ID" value="SJZ66684.1"/>
    <property type="molecule type" value="Genomic_DNA"/>
</dbReference>
<dbReference type="PANTHER" id="PTHR13090">
    <property type="entry name" value="ARGININE-HYDROXYLASE NDUFAF5, MITOCHONDRIAL"/>
    <property type="match status" value="1"/>
</dbReference>
<evidence type="ECO:0000256" key="3">
    <source>
        <dbReference type="ARBA" id="ARBA00022691"/>
    </source>
</evidence>